<dbReference type="InterPro" id="IPR004688">
    <property type="entry name" value="Ni/Co_transpt"/>
</dbReference>
<comment type="caution">
    <text evidence="9">The sequence shown here is derived from an EMBL/GenBank/DDBJ whole genome shotgun (WGS) entry which is preliminary data.</text>
</comment>
<dbReference type="GO" id="GO:0005886">
    <property type="term" value="C:plasma membrane"/>
    <property type="evidence" value="ECO:0007669"/>
    <property type="project" value="UniProtKB-SubCell"/>
</dbReference>
<keyword evidence="4" id="KW-0533">Nickel</keyword>
<evidence type="ECO:0000313" key="9">
    <source>
        <dbReference type="EMBL" id="MDT8843566.1"/>
    </source>
</evidence>
<keyword evidence="3 8" id="KW-0813">Transport</keyword>
<evidence type="ECO:0000256" key="3">
    <source>
        <dbReference type="ARBA" id="ARBA00022448"/>
    </source>
</evidence>
<evidence type="ECO:0000256" key="1">
    <source>
        <dbReference type="ARBA" id="ARBA00004127"/>
    </source>
</evidence>
<evidence type="ECO:0000256" key="5">
    <source>
        <dbReference type="ARBA" id="ARBA00022692"/>
    </source>
</evidence>
<comment type="subcellular location">
    <subcellularLocation>
        <location evidence="8">Cell membrane</location>
        <topology evidence="8">Multi-pass membrane protein</topology>
    </subcellularLocation>
    <subcellularLocation>
        <location evidence="1">Endomembrane system</location>
        <topology evidence="1">Multi-pass membrane protein</topology>
    </subcellularLocation>
</comment>
<keyword evidence="6" id="KW-1133">Transmembrane helix</keyword>
<evidence type="ECO:0000256" key="2">
    <source>
        <dbReference type="ARBA" id="ARBA00010892"/>
    </source>
</evidence>
<reference evidence="9" key="1">
    <citation type="submission" date="2022-08" db="EMBL/GenBank/DDBJ databases">
        <authorList>
            <person name="Kim S.-J."/>
        </authorList>
    </citation>
    <scope>NUCLEOTIDE SEQUENCE</scope>
    <source>
        <strain evidence="9">KJ</strain>
    </source>
</reference>
<evidence type="ECO:0000313" key="10">
    <source>
        <dbReference type="Proteomes" id="UP001246473"/>
    </source>
</evidence>
<dbReference type="EMBL" id="JANSLM010000026">
    <property type="protein sequence ID" value="MDT8843566.1"/>
    <property type="molecule type" value="Genomic_DNA"/>
</dbReference>
<evidence type="ECO:0000256" key="8">
    <source>
        <dbReference type="RuleBase" id="RU362101"/>
    </source>
</evidence>
<comment type="similarity">
    <text evidence="2 8">Belongs to the NiCoT transporter (TC 2.A.52) family.</text>
</comment>
<dbReference type="RefSeq" id="WP_310699469.1">
    <property type="nucleotide sequence ID" value="NZ_JANSLM010000026.1"/>
</dbReference>
<organism evidence="9 10">
    <name type="scientific">Paraburkholderia fungorum</name>
    <dbReference type="NCBI Taxonomy" id="134537"/>
    <lineage>
        <taxon>Bacteria</taxon>
        <taxon>Pseudomonadati</taxon>
        <taxon>Pseudomonadota</taxon>
        <taxon>Betaproteobacteria</taxon>
        <taxon>Burkholderiales</taxon>
        <taxon>Burkholderiaceae</taxon>
        <taxon>Paraburkholderia</taxon>
    </lineage>
</organism>
<dbReference type="PANTHER" id="PTHR31611">
    <property type="entry name" value="HIGH-AFFINITY NICKEL TRANSPORT PROTEIN NIC1"/>
    <property type="match status" value="1"/>
</dbReference>
<proteinExistence type="inferred from homology"/>
<dbReference type="GO" id="GO:0015099">
    <property type="term" value="F:nickel cation transmembrane transporter activity"/>
    <property type="evidence" value="ECO:0007669"/>
    <property type="project" value="UniProtKB-UniRule"/>
</dbReference>
<evidence type="ECO:0000256" key="6">
    <source>
        <dbReference type="ARBA" id="ARBA00022989"/>
    </source>
</evidence>
<gene>
    <name evidence="9" type="ORF">ParKJ_39840</name>
</gene>
<dbReference type="Proteomes" id="UP001246473">
    <property type="component" value="Unassembled WGS sequence"/>
</dbReference>
<keyword evidence="5" id="KW-0812">Transmembrane</keyword>
<accession>A0AAP5UYZ7</accession>
<dbReference type="GO" id="GO:0012505">
    <property type="term" value="C:endomembrane system"/>
    <property type="evidence" value="ECO:0007669"/>
    <property type="project" value="UniProtKB-SubCell"/>
</dbReference>
<name>A0AAP5UYZ7_9BURK</name>
<dbReference type="AlphaFoldDB" id="A0AAP5UYZ7"/>
<dbReference type="InterPro" id="IPR011541">
    <property type="entry name" value="Ni/Co_transpt_high_affinity"/>
</dbReference>
<dbReference type="Pfam" id="PF03824">
    <property type="entry name" value="NicO"/>
    <property type="match status" value="1"/>
</dbReference>
<protein>
    <recommendedName>
        <fullName evidence="8">Nickel/cobalt efflux system</fullName>
    </recommendedName>
</protein>
<evidence type="ECO:0000256" key="4">
    <source>
        <dbReference type="ARBA" id="ARBA00022596"/>
    </source>
</evidence>
<evidence type="ECO:0000256" key="7">
    <source>
        <dbReference type="ARBA" id="ARBA00023136"/>
    </source>
</evidence>
<keyword evidence="7" id="KW-0472">Membrane</keyword>
<dbReference type="PANTHER" id="PTHR31611:SF0">
    <property type="entry name" value="HIGH-AFFINITY NICKEL TRANSPORT PROTEIN NIC1"/>
    <property type="match status" value="1"/>
</dbReference>
<sequence length="171" mass="18744">MWFRFNYRELGNGIGFTEVRRTARTALGQQIADKMKSQWRDAAIALMNLIFARSLMPSGACAVVSRARKRTLIRCGRTRVSSHAFRSVLRLVTKSWHTHPLGFLFGLGFHTATEISLLGISAAGASQGFSILVDPRVSVLFTPDRTLNSTDSVLMHGAMAGRSLSLCASSI</sequence>